<evidence type="ECO:0000313" key="1">
    <source>
        <dbReference type="EMBL" id="CEK70367.1"/>
    </source>
</evidence>
<protein>
    <submittedName>
        <fullName evidence="1">Uncharacterized protein</fullName>
    </submittedName>
</protein>
<organism evidence="1">
    <name type="scientific">Arion vulgaris</name>
    <dbReference type="NCBI Taxonomy" id="1028688"/>
    <lineage>
        <taxon>Eukaryota</taxon>
        <taxon>Metazoa</taxon>
        <taxon>Spiralia</taxon>
        <taxon>Lophotrochozoa</taxon>
        <taxon>Mollusca</taxon>
        <taxon>Gastropoda</taxon>
        <taxon>Heterobranchia</taxon>
        <taxon>Euthyneura</taxon>
        <taxon>Panpulmonata</taxon>
        <taxon>Eupulmonata</taxon>
        <taxon>Stylommatophora</taxon>
        <taxon>Helicina</taxon>
        <taxon>Arionoidea</taxon>
        <taxon>Arionidae</taxon>
        <taxon>Arion</taxon>
    </lineage>
</organism>
<sequence length="225" mass="24547">KGSSIGYLVECPQQSKGLTEMTCAIKNLVTELETLDTFKAVQEFFCTKSSEEMSKFLNLIQGQEDCVEEHNTEDKTSPSSSINCCNKPYSRRSDKSSDPTIAKSTDSCAGCGGTLRIGPEHAATLFLSAWPHSTNISSSNSQMASDLNCSSLMQSSNICNSQQFSSEPEGVVGKLLMDFVCSDISKSGLDHIKAEIGTIRLKLREVIKYHNPSSSSYCNTSAEHW</sequence>
<proteinExistence type="predicted"/>
<gene>
    <name evidence="1" type="primary">ORF73840</name>
</gene>
<dbReference type="AlphaFoldDB" id="A0A0B6ZPQ8"/>
<accession>A0A0B6ZPQ8</accession>
<reference evidence="1" key="1">
    <citation type="submission" date="2014-12" db="EMBL/GenBank/DDBJ databases">
        <title>Insight into the proteome of Arion vulgaris.</title>
        <authorList>
            <person name="Aradska J."/>
            <person name="Bulat T."/>
            <person name="Smidak R."/>
            <person name="Sarate P."/>
            <person name="Gangsoo J."/>
            <person name="Sialana F."/>
            <person name="Bilban M."/>
            <person name="Lubec G."/>
        </authorList>
    </citation>
    <scope>NUCLEOTIDE SEQUENCE</scope>
    <source>
        <tissue evidence="1">Skin</tissue>
    </source>
</reference>
<dbReference type="EMBL" id="HACG01023502">
    <property type="protein sequence ID" value="CEK70367.1"/>
    <property type="molecule type" value="Transcribed_RNA"/>
</dbReference>
<feature type="non-terminal residue" evidence="1">
    <location>
        <position position="1"/>
    </location>
</feature>
<name>A0A0B6ZPQ8_9EUPU</name>